<keyword evidence="3" id="KW-0611">Plant defense</keyword>
<dbReference type="PANTHER" id="PTHR35506">
    <property type="entry name" value="OS02G0135600 PROTEIN"/>
    <property type="match status" value="1"/>
</dbReference>
<name>A0A3Q7J0E4_SOLLC</name>
<dbReference type="AlphaFoldDB" id="A0A3Q7J0E4"/>
<keyword evidence="8" id="KW-1185">Reference proteome</keyword>
<evidence type="ECO:0000259" key="6">
    <source>
        <dbReference type="Pfam" id="PF18052"/>
    </source>
</evidence>
<keyword evidence="1" id="KW-0677">Repeat</keyword>
<feature type="domain" description="NB-ARC" evidence="5">
    <location>
        <begin position="602"/>
        <end position="716"/>
    </location>
</feature>
<dbReference type="GO" id="GO:0043531">
    <property type="term" value="F:ADP binding"/>
    <property type="evidence" value="ECO:0007669"/>
    <property type="project" value="InterPro"/>
</dbReference>
<sequence>MADKPSRALVLYGDGLARSIDPSHTHLHSFTSRACCGFLSLPNSPPSETEDARIVREFAELVDASEAYLALNGEESSETQSQEQHVAATISERFMGMKAAVITENLRLKSFCNKLGFTVLELNEVDSSALASELFKLLGFQEGKTLESSQFDLVILHVGAGQTTNCLKDLDLVNRLVGNLVQMAHPGTEVGSRLHMSVLLSYGAVRESDDSTFSIADSRQENNSKLSLIFPRQSYTIKEGKPRPNVRQHCPILVAQWQNAVTRKDMAEAYSYEDFKEAFLTLRISPDLSSFVEEQAEIQEPFCMVQMVAFCLSLDIRVTESNTSERIMTQYHVDKKLKEDRELSCPPPWDAIRSPTTSSLISSTNFSRPKRLNSQTLNAHECSQSFSNRTRMLWQLVESSNIYCEFVVDVLLNIKKALGNNISEMEVVGGAFLSSALNVLFERLASQGDLLNMFRKHKDQVRLLKKLKMTLRGLQIVLSDAENKQASNPSVSDWLNELRDAVDSAENLIEEVNYEALRLKVEGQYQNLAETLLKRWRICNLCLSDDFCLNITEKFEETIETLEVLEKQIGRLGLKEHLGSTKQETRTPSTSLVDDSDIFGRQSEIEDLIDRLLSEDASGKNLTVVPIVGMGGLGKTTLAKAIYHDERVKNHFGLKAWYCVSEPYDALRITKGLIQEIESFDSKDVHKNLNQLQVKLKENLKGKKFLIVLDDVWNDNYNE</sequence>
<evidence type="ECO:0000256" key="3">
    <source>
        <dbReference type="ARBA" id="ARBA00022821"/>
    </source>
</evidence>
<feature type="domain" description="Disease resistance N-terminal" evidence="6">
    <location>
        <begin position="432"/>
        <end position="524"/>
    </location>
</feature>
<dbReference type="STRING" id="4081.A0A3Q7J0E4"/>
<evidence type="ECO:0000256" key="2">
    <source>
        <dbReference type="ARBA" id="ARBA00022741"/>
    </source>
</evidence>
<dbReference type="Gene3D" id="1.20.5.4130">
    <property type="match status" value="1"/>
</dbReference>
<dbReference type="InterPro" id="IPR027417">
    <property type="entry name" value="P-loop_NTPase"/>
</dbReference>
<accession>A0A3Q7J0E4</accession>
<evidence type="ECO:0000313" key="8">
    <source>
        <dbReference type="Proteomes" id="UP000004994"/>
    </source>
</evidence>
<dbReference type="Proteomes" id="UP000004994">
    <property type="component" value="Chromosome 11"/>
</dbReference>
<evidence type="ECO:0000256" key="4">
    <source>
        <dbReference type="SAM" id="Coils"/>
    </source>
</evidence>
<dbReference type="Gramene" id="Solyc11g070020.2.1">
    <property type="protein sequence ID" value="Solyc11g070020.2.1"/>
    <property type="gene ID" value="Solyc11g070020.2"/>
</dbReference>
<dbReference type="SUPFAM" id="SSF52540">
    <property type="entry name" value="P-loop containing nucleoside triphosphate hydrolases"/>
    <property type="match status" value="1"/>
</dbReference>
<dbReference type="Pfam" id="PF00931">
    <property type="entry name" value="NB-ARC"/>
    <property type="match status" value="1"/>
</dbReference>
<dbReference type="PaxDb" id="4081-Solyc11g070020.1.1"/>
<keyword evidence="4" id="KW-0175">Coiled coil</keyword>
<dbReference type="Pfam" id="PF18052">
    <property type="entry name" value="Rx_N"/>
    <property type="match status" value="1"/>
</dbReference>
<evidence type="ECO:0008006" key="9">
    <source>
        <dbReference type="Google" id="ProtNLM"/>
    </source>
</evidence>
<dbReference type="InterPro" id="IPR002182">
    <property type="entry name" value="NB-ARC"/>
</dbReference>
<dbReference type="PRINTS" id="PR00364">
    <property type="entry name" value="DISEASERSIST"/>
</dbReference>
<reference evidence="7" key="2">
    <citation type="submission" date="2019-01" db="UniProtKB">
        <authorList>
            <consortium name="EnsemblPlants"/>
        </authorList>
    </citation>
    <scope>IDENTIFICATION</scope>
    <source>
        <strain evidence="7">cv. Heinz 1706</strain>
    </source>
</reference>
<keyword evidence="2" id="KW-0547">Nucleotide-binding</keyword>
<dbReference type="PANTHER" id="PTHR35506:SF1">
    <property type="entry name" value="OS02G0135600 PROTEIN"/>
    <property type="match status" value="1"/>
</dbReference>
<evidence type="ECO:0000256" key="1">
    <source>
        <dbReference type="ARBA" id="ARBA00022737"/>
    </source>
</evidence>
<evidence type="ECO:0000313" key="7">
    <source>
        <dbReference type="EnsemblPlants" id="Solyc11g070020.2.1"/>
    </source>
</evidence>
<dbReference type="InParanoid" id="A0A3Q7J0E4"/>
<feature type="coiled-coil region" evidence="4">
    <location>
        <begin position="464"/>
        <end position="522"/>
    </location>
</feature>
<dbReference type="Gene3D" id="3.40.50.300">
    <property type="entry name" value="P-loop containing nucleotide triphosphate hydrolases"/>
    <property type="match status" value="1"/>
</dbReference>
<reference evidence="7" key="1">
    <citation type="journal article" date="2012" name="Nature">
        <title>The tomato genome sequence provides insights into fleshy fruit evolution.</title>
        <authorList>
            <consortium name="Tomato Genome Consortium"/>
        </authorList>
    </citation>
    <scope>NUCLEOTIDE SEQUENCE [LARGE SCALE GENOMIC DNA]</scope>
    <source>
        <strain evidence="7">cv. Heinz 1706</strain>
    </source>
</reference>
<proteinExistence type="predicted"/>
<organism evidence="7">
    <name type="scientific">Solanum lycopersicum</name>
    <name type="common">Tomato</name>
    <name type="synonym">Lycopersicon esculentum</name>
    <dbReference type="NCBI Taxonomy" id="4081"/>
    <lineage>
        <taxon>Eukaryota</taxon>
        <taxon>Viridiplantae</taxon>
        <taxon>Streptophyta</taxon>
        <taxon>Embryophyta</taxon>
        <taxon>Tracheophyta</taxon>
        <taxon>Spermatophyta</taxon>
        <taxon>Magnoliopsida</taxon>
        <taxon>eudicotyledons</taxon>
        <taxon>Gunneridae</taxon>
        <taxon>Pentapetalae</taxon>
        <taxon>asterids</taxon>
        <taxon>lamiids</taxon>
        <taxon>Solanales</taxon>
        <taxon>Solanaceae</taxon>
        <taxon>Solanoideae</taxon>
        <taxon>Solaneae</taxon>
        <taxon>Solanum</taxon>
        <taxon>Solanum subgen. Lycopersicon</taxon>
    </lineage>
</organism>
<dbReference type="EnsemblPlants" id="Solyc11g070020.2.1">
    <property type="protein sequence ID" value="Solyc11g070020.2.1"/>
    <property type="gene ID" value="Solyc11g070020.2"/>
</dbReference>
<evidence type="ECO:0000259" key="5">
    <source>
        <dbReference type="Pfam" id="PF00931"/>
    </source>
</evidence>
<protein>
    <recommendedName>
        <fullName evidence="9">NB-ARC domain-containing protein</fullName>
    </recommendedName>
</protein>
<dbReference type="InterPro" id="IPR041118">
    <property type="entry name" value="Rx_N"/>
</dbReference>
<dbReference type="GO" id="GO:0006952">
    <property type="term" value="P:defense response"/>
    <property type="evidence" value="ECO:0007669"/>
    <property type="project" value="UniProtKB-KW"/>
</dbReference>